<proteinExistence type="predicted"/>
<organism evidence="1 2">
    <name type="scientific">Pterulicium gracile</name>
    <dbReference type="NCBI Taxonomy" id="1884261"/>
    <lineage>
        <taxon>Eukaryota</taxon>
        <taxon>Fungi</taxon>
        <taxon>Dikarya</taxon>
        <taxon>Basidiomycota</taxon>
        <taxon>Agaricomycotina</taxon>
        <taxon>Agaricomycetes</taxon>
        <taxon>Agaricomycetidae</taxon>
        <taxon>Agaricales</taxon>
        <taxon>Pleurotineae</taxon>
        <taxon>Pterulaceae</taxon>
        <taxon>Pterulicium</taxon>
    </lineage>
</organism>
<dbReference type="Proteomes" id="UP000305067">
    <property type="component" value="Unassembled WGS sequence"/>
</dbReference>
<protein>
    <submittedName>
        <fullName evidence="1">Uncharacterized protein</fullName>
    </submittedName>
</protein>
<reference evidence="1 2" key="1">
    <citation type="journal article" date="2019" name="Nat. Ecol. Evol.">
        <title>Megaphylogeny resolves global patterns of mushroom evolution.</title>
        <authorList>
            <person name="Varga T."/>
            <person name="Krizsan K."/>
            <person name="Foldi C."/>
            <person name="Dima B."/>
            <person name="Sanchez-Garcia M."/>
            <person name="Sanchez-Ramirez S."/>
            <person name="Szollosi G.J."/>
            <person name="Szarkandi J.G."/>
            <person name="Papp V."/>
            <person name="Albert L."/>
            <person name="Andreopoulos W."/>
            <person name="Angelini C."/>
            <person name="Antonin V."/>
            <person name="Barry K.W."/>
            <person name="Bougher N.L."/>
            <person name="Buchanan P."/>
            <person name="Buyck B."/>
            <person name="Bense V."/>
            <person name="Catcheside P."/>
            <person name="Chovatia M."/>
            <person name="Cooper J."/>
            <person name="Damon W."/>
            <person name="Desjardin D."/>
            <person name="Finy P."/>
            <person name="Geml J."/>
            <person name="Haridas S."/>
            <person name="Hughes K."/>
            <person name="Justo A."/>
            <person name="Karasinski D."/>
            <person name="Kautmanova I."/>
            <person name="Kiss B."/>
            <person name="Kocsube S."/>
            <person name="Kotiranta H."/>
            <person name="LaButti K.M."/>
            <person name="Lechner B.E."/>
            <person name="Liimatainen K."/>
            <person name="Lipzen A."/>
            <person name="Lukacs Z."/>
            <person name="Mihaltcheva S."/>
            <person name="Morgado L.N."/>
            <person name="Niskanen T."/>
            <person name="Noordeloos M.E."/>
            <person name="Ohm R.A."/>
            <person name="Ortiz-Santana B."/>
            <person name="Ovrebo C."/>
            <person name="Racz N."/>
            <person name="Riley R."/>
            <person name="Savchenko A."/>
            <person name="Shiryaev A."/>
            <person name="Soop K."/>
            <person name="Spirin V."/>
            <person name="Szebenyi C."/>
            <person name="Tomsovsky M."/>
            <person name="Tulloss R.E."/>
            <person name="Uehling J."/>
            <person name="Grigoriev I.V."/>
            <person name="Vagvolgyi C."/>
            <person name="Papp T."/>
            <person name="Martin F.M."/>
            <person name="Miettinen O."/>
            <person name="Hibbett D.S."/>
            <person name="Nagy L.G."/>
        </authorList>
    </citation>
    <scope>NUCLEOTIDE SEQUENCE [LARGE SCALE GENOMIC DNA]</scope>
    <source>
        <strain evidence="1 2">CBS 309.79</strain>
    </source>
</reference>
<keyword evidence="2" id="KW-1185">Reference proteome</keyword>
<evidence type="ECO:0000313" key="1">
    <source>
        <dbReference type="EMBL" id="TFK95148.1"/>
    </source>
</evidence>
<accession>A0A5C3Q4M0</accession>
<sequence length="159" mass="17509">MAMYFSEAQLAKAKTELTKSQKQLTGWFCNHATKSEHKETVIALWEQHQAIPATKGVVILADQFLSVCGKFVASKYAKLSNKVQDEYKDRSLHNLVAQNDHLAGLSSANNVLGFKGALCILGSCPSTKYLIEVISISKKKVAWDAAVGGLVKRYMAWTC</sequence>
<dbReference type="AlphaFoldDB" id="A0A5C3Q4M0"/>
<name>A0A5C3Q4M0_9AGAR</name>
<evidence type="ECO:0000313" key="2">
    <source>
        <dbReference type="Proteomes" id="UP000305067"/>
    </source>
</evidence>
<dbReference type="EMBL" id="ML178926">
    <property type="protein sequence ID" value="TFK95148.1"/>
    <property type="molecule type" value="Genomic_DNA"/>
</dbReference>
<gene>
    <name evidence="1" type="ORF">BDV98DRAFT_587303</name>
</gene>